<reference evidence="1 2" key="2">
    <citation type="submission" date="2018-11" db="EMBL/GenBank/DDBJ databases">
        <authorList>
            <consortium name="Pathogen Informatics"/>
        </authorList>
    </citation>
    <scope>NUCLEOTIDE SEQUENCE [LARGE SCALE GENOMIC DNA]</scope>
    <source>
        <strain evidence="1 2">MHpl1</strain>
    </source>
</reference>
<organism evidence="3">
    <name type="scientific">Haemonchus placei</name>
    <name type="common">Barber's pole worm</name>
    <dbReference type="NCBI Taxonomy" id="6290"/>
    <lineage>
        <taxon>Eukaryota</taxon>
        <taxon>Metazoa</taxon>
        <taxon>Ecdysozoa</taxon>
        <taxon>Nematoda</taxon>
        <taxon>Chromadorea</taxon>
        <taxon>Rhabditida</taxon>
        <taxon>Rhabditina</taxon>
        <taxon>Rhabditomorpha</taxon>
        <taxon>Strongyloidea</taxon>
        <taxon>Trichostrongylidae</taxon>
        <taxon>Haemonchus</taxon>
    </lineage>
</organism>
<dbReference type="AlphaFoldDB" id="A0A0N4VW53"/>
<dbReference type="EMBL" id="UZAF01002056">
    <property type="protein sequence ID" value="VDO09924.1"/>
    <property type="molecule type" value="Genomic_DNA"/>
</dbReference>
<evidence type="ECO:0000313" key="3">
    <source>
        <dbReference type="WBParaSite" id="HPLM_0000152301-mRNA-1"/>
    </source>
</evidence>
<evidence type="ECO:0000313" key="1">
    <source>
        <dbReference type="EMBL" id="VDO09924.1"/>
    </source>
</evidence>
<dbReference type="WBParaSite" id="HPLM_0000152301-mRNA-1">
    <property type="protein sequence ID" value="HPLM_0000152301-mRNA-1"/>
    <property type="gene ID" value="HPLM_0000152301"/>
</dbReference>
<sequence>MEYNLCGSMTSALALRTQKRSLFNHVTVNNTDFTETEPSKKIMKLDTLEAVAGGKQSTPVKRCFTFPVFFAYIRQCFCVSLIYGLS</sequence>
<gene>
    <name evidence="1" type="ORF">HPLM_LOCUS1521</name>
</gene>
<name>A0A0N4VW53_HAEPC</name>
<protein>
    <submittedName>
        <fullName evidence="1 3">Uncharacterized protein</fullName>
    </submittedName>
</protein>
<reference evidence="3" key="1">
    <citation type="submission" date="2017-02" db="UniProtKB">
        <authorList>
            <consortium name="WormBaseParasite"/>
        </authorList>
    </citation>
    <scope>IDENTIFICATION</scope>
</reference>
<dbReference type="Proteomes" id="UP000268014">
    <property type="component" value="Unassembled WGS sequence"/>
</dbReference>
<accession>A0A0N4VW53</accession>
<proteinExistence type="predicted"/>
<evidence type="ECO:0000313" key="2">
    <source>
        <dbReference type="Proteomes" id="UP000268014"/>
    </source>
</evidence>
<keyword evidence="2" id="KW-1185">Reference proteome</keyword>